<evidence type="ECO:0000259" key="4">
    <source>
        <dbReference type="PROSITE" id="PS51831"/>
    </source>
</evidence>
<accession>A0A073IQ10</accession>
<comment type="similarity">
    <text evidence="2">Belongs to the relA/spoT family.</text>
</comment>
<dbReference type="SMART" id="SM00471">
    <property type="entry name" value="HDc"/>
    <property type="match status" value="1"/>
</dbReference>
<dbReference type="PROSITE" id="PS51831">
    <property type="entry name" value="HD"/>
    <property type="match status" value="1"/>
</dbReference>
<dbReference type="PROSITE" id="PS51880">
    <property type="entry name" value="TGS"/>
    <property type="match status" value="1"/>
</dbReference>
<dbReference type="PANTHER" id="PTHR21262:SF31">
    <property type="entry name" value="GTP PYROPHOSPHOKINASE"/>
    <property type="match status" value="1"/>
</dbReference>
<proteinExistence type="inferred from homology"/>
<dbReference type="FunFam" id="3.30.460.10:FF:000001">
    <property type="entry name" value="GTP pyrophosphokinase RelA"/>
    <property type="match status" value="1"/>
</dbReference>
<dbReference type="CDD" id="cd05399">
    <property type="entry name" value="NT_Rel-Spo_like"/>
    <property type="match status" value="1"/>
</dbReference>
<protein>
    <submittedName>
        <fullName evidence="6">(P)ppGpp synthetase</fullName>
    </submittedName>
</protein>
<sequence length="762" mass="86098">MKEIAGRGGFPAVEKESRALMEGYWGRVSEEQRVPSLRLAWQELWAKMTLYLPKEDAKKVGEAFVFSSVAHAHQRRHSGEPYVIHTVSVAAILAGMKFDRDVLIAALMHDVLEDTEVTPEQLEEKFGSDVHALVDGLTKLGKLQFNSEEEYQSENLRKMFSHMAKDIRVVFIKLADRLHNMRTISSHRHEKQEKISRETLDIYAPLAHRLGMYQIKRELEDLSFCILDPETYYDIKRRVRKKLPRREEVIKKAMDILNQKIAEENIAASIKGRSKHIYSIYCKMRRKNLSFDQLYDILALRVIVKTIGECYQVLGIVHTLWSPIPGLFDDYIANPKRNQYQSLHTTVIGPEGDPLEVQIRTEEMNLLAEYGIAAHWNYKEGGRKVDEMDKRLNFIRMALDSVRPPASVGDAPHKESSGADSERTLFLDNLKTDVLTEEVFVYTPKGRIVRIPKGSTSIDFAYAVHTQVGHTCVGTVINGRIAPLDQELKDGNIVKILTSPQGKPSRDWLKIAKSSRARNKIRSWFRQQESQGRDEKLKHGRELLEREAARRYPNVENPLSSFTSQLTHIARELGYGGLDDLTVAVGAGIHSTAAVFGRLPADASKAQAPVPDAASAQPRKEADSEVVVDGVQGVLVTLAQCCRPIPGDEIGGFVTQSRGISVHRKDCRNYKKSDESRRVDVFWGKPKATRYIARVNVEGVEKPSLLADIVQTTAQMDGLVSRVIHNTSSRVVADFQVKDLEHLYRIMGKLNNIPGVLEVNRE</sequence>
<dbReference type="SUPFAM" id="SSF109604">
    <property type="entry name" value="HD-domain/PDEase-like"/>
    <property type="match status" value="1"/>
</dbReference>
<comment type="function">
    <text evidence="2">In eubacteria ppGpp (guanosine 3'-diphosphate 5'-diphosphate) is a mediator of the stringent response that coordinates a variety of cellular activities in response to changes in nutritional abundance.</text>
</comment>
<dbReference type="AlphaFoldDB" id="A0A073IQ10"/>
<evidence type="ECO:0000256" key="1">
    <source>
        <dbReference type="ARBA" id="ARBA00025704"/>
    </source>
</evidence>
<dbReference type="Pfam" id="PF04607">
    <property type="entry name" value="RelA_SpoT"/>
    <property type="match status" value="1"/>
</dbReference>
<dbReference type="InterPro" id="IPR007685">
    <property type="entry name" value="RelA_SpoT"/>
</dbReference>
<dbReference type="Gene3D" id="3.30.70.260">
    <property type="match status" value="1"/>
</dbReference>
<evidence type="ECO:0000259" key="5">
    <source>
        <dbReference type="PROSITE" id="PS51880"/>
    </source>
</evidence>
<dbReference type="EMBL" id="JMKI01000026">
    <property type="protein sequence ID" value="KEJ92453.1"/>
    <property type="molecule type" value="Genomic_DNA"/>
</dbReference>
<feature type="domain" description="ACT" evidence="3">
    <location>
        <begin position="694"/>
        <end position="762"/>
    </location>
</feature>
<reference evidence="6 7" key="1">
    <citation type="submission" date="2014-04" db="EMBL/GenBank/DDBJ databases">
        <title>Draft Genome Sequence of Synergistes jonesii.</title>
        <authorList>
            <person name="Coil D.A."/>
            <person name="Eisen J.A."/>
            <person name="Holland-Moritz H.E."/>
        </authorList>
    </citation>
    <scope>NUCLEOTIDE SEQUENCE [LARGE SCALE GENOMIC DNA]</scope>
    <source>
        <strain evidence="6 7">78-1</strain>
    </source>
</reference>
<evidence type="ECO:0000259" key="3">
    <source>
        <dbReference type="PROSITE" id="PS51671"/>
    </source>
</evidence>
<dbReference type="Gene3D" id="1.10.3210.10">
    <property type="entry name" value="Hypothetical protein af1432"/>
    <property type="match status" value="1"/>
</dbReference>
<dbReference type="OrthoDB" id="9805041at2"/>
<evidence type="ECO:0000313" key="7">
    <source>
        <dbReference type="Proteomes" id="UP000027665"/>
    </source>
</evidence>
<dbReference type="eggNOG" id="COG0317">
    <property type="taxonomic scope" value="Bacteria"/>
</dbReference>
<dbReference type="NCBIfam" id="TIGR00691">
    <property type="entry name" value="spoT_relA"/>
    <property type="match status" value="1"/>
</dbReference>
<dbReference type="SUPFAM" id="SSF81301">
    <property type="entry name" value="Nucleotidyltransferase"/>
    <property type="match status" value="1"/>
</dbReference>
<dbReference type="InterPro" id="IPR003607">
    <property type="entry name" value="HD/PDEase_dom"/>
</dbReference>
<dbReference type="Gene3D" id="3.10.20.30">
    <property type="match status" value="1"/>
</dbReference>
<dbReference type="FunFam" id="3.10.20.30:FF:000002">
    <property type="entry name" value="GTP pyrophosphokinase (RelA/SpoT)"/>
    <property type="match status" value="1"/>
</dbReference>
<dbReference type="RefSeq" id="WP_037975733.1">
    <property type="nucleotide sequence ID" value="NZ_JQEK01000046.1"/>
</dbReference>
<comment type="caution">
    <text evidence="6">The sequence shown here is derived from an EMBL/GenBank/DDBJ whole genome shotgun (WGS) entry which is preliminary data.</text>
</comment>
<dbReference type="Pfam" id="PF13291">
    <property type="entry name" value="ACT_4"/>
    <property type="match status" value="1"/>
</dbReference>
<dbReference type="GO" id="GO:0015969">
    <property type="term" value="P:guanosine tetraphosphate metabolic process"/>
    <property type="evidence" value="ECO:0007669"/>
    <property type="project" value="InterPro"/>
</dbReference>
<dbReference type="CDD" id="cd01668">
    <property type="entry name" value="TGS_RSH"/>
    <property type="match status" value="1"/>
</dbReference>
<dbReference type="InterPro" id="IPR004811">
    <property type="entry name" value="RelA/Spo_fam"/>
</dbReference>
<dbReference type="InterPro" id="IPR012675">
    <property type="entry name" value="Beta-grasp_dom_sf"/>
</dbReference>
<dbReference type="PATRIC" id="fig|2754.20.peg.734"/>
<comment type="pathway">
    <text evidence="1">Purine metabolism.</text>
</comment>
<evidence type="ECO:0000313" key="6">
    <source>
        <dbReference type="EMBL" id="KEJ92453.1"/>
    </source>
</evidence>
<dbReference type="SMART" id="SM00954">
    <property type="entry name" value="RelA_SpoT"/>
    <property type="match status" value="1"/>
</dbReference>
<name>A0A073IQ10_9BACT</name>
<dbReference type="PANTHER" id="PTHR21262">
    <property type="entry name" value="GUANOSINE-3',5'-BIS DIPHOSPHATE 3'-PYROPHOSPHOHYDROLASE"/>
    <property type="match status" value="1"/>
</dbReference>
<dbReference type="InterPro" id="IPR006674">
    <property type="entry name" value="HD_domain"/>
</dbReference>
<dbReference type="InterPro" id="IPR004095">
    <property type="entry name" value="TGS"/>
</dbReference>
<dbReference type="InterPro" id="IPR002912">
    <property type="entry name" value="ACT_dom"/>
</dbReference>
<dbReference type="Gene3D" id="3.30.460.10">
    <property type="entry name" value="Beta Polymerase, domain 2"/>
    <property type="match status" value="1"/>
</dbReference>
<dbReference type="CDD" id="cd00077">
    <property type="entry name" value="HDc"/>
    <property type="match status" value="1"/>
</dbReference>
<dbReference type="InterPro" id="IPR033655">
    <property type="entry name" value="TGS_RelA/SpoT"/>
</dbReference>
<gene>
    <name evidence="6" type="ORF">EH55_03035</name>
</gene>
<dbReference type="SUPFAM" id="SSF81271">
    <property type="entry name" value="TGS-like"/>
    <property type="match status" value="1"/>
</dbReference>
<keyword evidence="7" id="KW-1185">Reference proteome</keyword>
<dbReference type="GO" id="GO:0005886">
    <property type="term" value="C:plasma membrane"/>
    <property type="evidence" value="ECO:0007669"/>
    <property type="project" value="TreeGrafter"/>
</dbReference>
<dbReference type="InterPro" id="IPR043519">
    <property type="entry name" value="NT_sf"/>
</dbReference>
<dbReference type="PROSITE" id="PS51671">
    <property type="entry name" value="ACT"/>
    <property type="match status" value="1"/>
</dbReference>
<organism evidence="6 7">
    <name type="scientific">Synergistes jonesii</name>
    <dbReference type="NCBI Taxonomy" id="2754"/>
    <lineage>
        <taxon>Bacteria</taxon>
        <taxon>Thermotogati</taxon>
        <taxon>Synergistota</taxon>
        <taxon>Synergistia</taxon>
        <taxon>Synergistales</taxon>
        <taxon>Synergistaceae</taxon>
        <taxon>Synergistes</taxon>
    </lineage>
</organism>
<dbReference type="FunFam" id="1.10.3210.10:FF:000001">
    <property type="entry name" value="GTP pyrophosphokinase RelA"/>
    <property type="match status" value="1"/>
</dbReference>
<feature type="domain" description="HD" evidence="4">
    <location>
        <begin position="82"/>
        <end position="181"/>
    </location>
</feature>
<dbReference type="Pfam" id="PF02824">
    <property type="entry name" value="TGS"/>
    <property type="match status" value="1"/>
</dbReference>
<dbReference type="Proteomes" id="UP000027665">
    <property type="component" value="Unassembled WGS sequence"/>
</dbReference>
<dbReference type="STRING" id="2754.EH55_03035"/>
<dbReference type="InterPro" id="IPR012676">
    <property type="entry name" value="TGS-like"/>
</dbReference>
<evidence type="ECO:0000256" key="2">
    <source>
        <dbReference type="RuleBase" id="RU003847"/>
    </source>
</evidence>
<dbReference type="Pfam" id="PF13328">
    <property type="entry name" value="HD_4"/>
    <property type="match status" value="1"/>
</dbReference>
<feature type="domain" description="TGS" evidence="5">
    <location>
        <begin position="437"/>
        <end position="498"/>
    </location>
</feature>